<feature type="compositionally biased region" description="Polar residues" evidence="1">
    <location>
        <begin position="13"/>
        <end position="24"/>
    </location>
</feature>
<name>A0AAV4V5X1_9ARAC</name>
<feature type="compositionally biased region" description="Polar residues" evidence="1">
    <location>
        <begin position="97"/>
        <end position="122"/>
    </location>
</feature>
<evidence type="ECO:0000256" key="1">
    <source>
        <dbReference type="SAM" id="MobiDB-lite"/>
    </source>
</evidence>
<evidence type="ECO:0000313" key="2">
    <source>
        <dbReference type="EMBL" id="GIY65635.1"/>
    </source>
</evidence>
<protein>
    <submittedName>
        <fullName evidence="2">Uncharacterized protein</fullName>
    </submittedName>
</protein>
<feature type="region of interest" description="Disordered" evidence="1">
    <location>
        <begin position="82"/>
        <end position="122"/>
    </location>
</feature>
<proteinExistence type="predicted"/>
<evidence type="ECO:0000313" key="3">
    <source>
        <dbReference type="Proteomes" id="UP001054837"/>
    </source>
</evidence>
<dbReference type="AlphaFoldDB" id="A0AAV4V5X1"/>
<dbReference type="Proteomes" id="UP001054837">
    <property type="component" value="Unassembled WGS sequence"/>
</dbReference>
<gene>
    <name evidence="2" type="ORF">CDAR_551591</name>
</gene>
<organism evidence="2 3">
    <name type="scientific">Caerostris darwini</name>
    <dbReference type="NCBI Taxonomy" id="1538125"/>
    <lineage>
        <taxon>Eukaryota</taxon>
        <taxon>Metazoa</taxon>
        <taxon>Ecdysozoa</taxon>
        <taxon>Arthropoda</taxon>
        <taxon>Chelicerata</taxon>
        <taxon>Arachnida</taxon>
        <taxon>Araneae</taxon>
        <taxon>Araneomorphae</taxon>
        <taxon>Entelegynae</taxon>
        <taxon>Araneoidea</taxon>
        <taxon>Araneidae</taxon>
        <taxon>Caerostris</taxon>
    </lineage>
</organism>
<feature type="compositionally biased region" description="Basic residues" evidence="1">
    <location>
        <begin position="1"/>
        <end position="10"/>
    </location>
</feature>
<comment type="caution">
    <text evidence="2">The sequence shown here is derived from an EMBL/GenBank/DDBJ whole genome shotgun (WGS) entry which is preliminary data.</text>
</comment>
<feature type="region of interest" description="Disordered" evidence="1">
    <location>
        <begin position="1"/>
        <end position="24"/>
    </location>
</feature>
<reference evidence="2 3" key="1">
    <citation type="submission" date="2021-06" db="EMBL/GenBank/DDBJ databases">
        <title>Caerostris darwini draft genome.</title>
        <authorList>
            <person name="Kono N."/>
            <person name="Arakawa K."/>
        </authorList>
    </citation>
    <scope>NUCLEOTIDE SEQUENCE [LARGE SCALE GENOMIC DNA]</scope>
</reference>
<keyword evidence="3" id="KW-1185">Reference proteome</keyword>
<dbReference type="EMBL" id="BPLQ01012459">
    <property type="protein sequence ID" value="GIY65635.1"/>
    <property type="molecule type" value="Genomic_DNA"/>
</dbReference>
<sequence>MATNMVRRKGSNRETSTPTEKTSSILTSSLAIGLMSTPADFYCFLLSRFPIPGCMIGLEGSGPRVKGKRVVPKRLTAALKKSGVVGEEGGRKESNREASTPTEKTSSILTSSLATGLMSTPC</sequence>
<accession>A0AAV4V5X1</accession>